<keyword evidence="6" id="KW-0282">Flagellum</keyword>
<keyword evidence="12" id="KW-1185">Reference proteome</keyword>
<comment type="similarity">
    <text evidence="3">Belongs to the DRC10 family.</text>
</comment>
<dbReference type="OrthoDB" id="536093at2759"/>
<evidence type="ECO:0000256" key="10">
    <source>
        <dbReference type="SAM" id="MobiDB-lite"/>
    </source>
</evidence>
<dbReference type="InterPro" id="IPR042815">
    <property type="entry name" value="DRC10"/>
</dbReference>
<evidence type="ECO:0000256" key="6">
    <source>
        <dbReference type="ARBA" id="ARBA00022846"/>
    </source>
</evidence>
<dbReference type="InParanoid" id="A0A5N4AA39"/>
<comment type="caution">
    <text evidence="11">The sequence shown here is derived from an EMBL/GenBank/DDBJ whole genome shotgun (WGS) entry which is preliminary data.</text>
</comment>
<sequence length="370" mass="42894">MPDFERVKKSRNEDDDVEVQASRVLRVMNNAIAKLKIATCLPAFISDDSLLLRKYLRNDEVDFIQVTCEQYISPLGQQARMTKKNSVAHPRMALALDMIWNNMELRNLALENHGDLADPTALPLIDSIHSLTQLTETKLGQTAKEERLSRKQLRTAWYENAEMQKQLSELTTKIERQGDEGESKIVQSMQLVRSYQNKILSHIQTVKRTIKERVENSEKTMYGESTASLVRQANLSSDAKTVTNQYEAVLSQHLNVEKKLRAKRLKVETQLANWLSKYDADMGERQAEFEHLDDIYNRQKESMDLLRVMVAEQQAEYEALWTERLEEGLANLRVNRAARIIQRCWRKYRAKKLAAKRGKSDKKKKKKKGK</sequence>
<evidence type="ECO:0000256" key="3">
    <source>
        <dbReference type="ARBA" id="ARBA00009071"/>
    </source>
</evidence>
<dbReference type="EMBL" id="VVIM01000009">
    <property type="protein sequence ID" value="KAB0794196.1"/>
    <property type="molecule type" value="Genomic_DNA"/>
</dbReference>
<evidence type="ECO:0000256" key="5">
    <source>
        <dbReference type="ARBA" id="ARBA00022490"/>
    </source>
</evidence>
<keyword evidence="5" id="KW-0963">Cytoplasm</keyword>
<proteinExistence type="inferred from homology"/>
<accession>A0A5N4AA39</accession>
<dbReference type="PANTHER" id="PTHR31598">
    <property type="entry name" value="IQ DOMAIN-CONTAINING PROTEIN D"/>
    <property type="match status" value="1"/>
</dbReference>
<evidence type="ECO:0000256" key="4">
    <source>
        <dbReference type="ARBA" id="ARBA00021752"/>
    </source>
</evidence>
<evidence type="ECO:0000256" key="7">
    <source>
        <dbReference type="ARBA" id="ARBA00023069"/>
    </source>
</evidence>
<evidence type="ECO:0000313" key="12">
    <source>
        <dbReference type="Proteomes" id="UP000327044"/>
    </source>
</evidence>
<evidence type="ECO:0000256" key="9">
    <source>
        <dbReference type="ARBA" id="ARBA00023273"/>
    </source>
</evidence>
<reference evidence="11 12" key="1">
    <citation type="journal article" date="2018" name="Elife">
        <title>Firefly genomes illuminate parallel origins of bioluminescence in beetles.</title>
        <authorList>
            <person name="Fallon T.R."/>
            <person name="Lower S.E."/>
            <person name="Chang C.H."/>
            <person name="Bessho-Uehara M."/>
            <person name="Martin G.J."/>
            <person name="Bewick A.J."/>
            <person name="Behringer M."/>
            <person name="Debat H.J."/>
            <person name="Wong I."/>
            <person name="Day J.C."/>
            <person name="Suvorov A."/>
            <person name="Silva C.J."/>
            <person name="Stanger-Hall K.F."/>
            <person name="Hall D.W."/>
            <person name="Schmitz R.J."/>
            <person name="Nelson D.R."/>
            <person name="Lewis S.M."/>
            <person name="Shigenobu S."/>
            <person name="Bybee S.M."/>
            <person name="Larracuente A.M."/>
            <person name="Oba Y."/>
            <person name="Weng J.K."/>
        </authorList>
    </citation>
    <scope>NUCLEOTIDE SEQUENCE [LARGE SCALE GENOMIC DNA]</scope>
    <source>
        <strain evidence="11">1611_PpyrPB1</strain>
        <tissue evidence="11">Whole body</tissue>
    </source>
</reference>
<keyword evidence="7" id="KW-0969">Cilium</keyword>
<comment type="subcellular location">
    <subcellularLocation>
        <location evidence="2">Cytoplasm</location>
        <location evidence="2">Cytoskeleton</location>
        <location evidence="2">Flagellum axoneme</location>
    </subcellularLocation>
</comment>
<evidence type="ECO:0000256" key="1">
    <source>
        <dbReference type="ARBA" id="ARBA00003029"/>
    </source>
</evidence>
<comment type="function">
    <text evidence="1">Component of the nexin-dynein regulatory complex (N-DRC), a key regulator of ciliary/flagellar motility which maintains the alignment and integrity of the distal axoneme and regulates microtubule sliding in motile axonemes.</text>
</comment>
<evidence type="ECO:0000256" key="8">
    <source>
        <dbReference type="ARBA" id="ARBA00023212"/>
    </source>
</evidence>
<dbReference type="AlphaFoldDB" id="A0A5N4AA39"/>
<evidence type="ECO:0000256" key="2">
    <source>
        <dbReference type="ARBA" id="ARBA00004611"/>
    </source>
</evidence>
<keyword evidence="8" id="KW-0206">Cytoskeleton</keyword>
<gene>
    <name evidence="11" type="ORF">PPYR_13816</name>
</gene>
<dbReference type="Proteomes" id="UP000327044">
    <property type="component" value="Unassembled WGS sequence"/>
</dbReference>
<dbReference type="PANTHER" id="PTHR31598:SF1">
    <property type="entry name" value="DYNEIN REGULATORY COMPLEX PROTEIN 10"/>
    <property type="match status" value="1"/>
</dbReference>
<evidence type="ECO:0000313" key="11">
    <source>
        <dbReference type="EMBL" id="KAB0794196.1"/>
    </source>
</evidence>
<protein>
    <recommendedName>
        <fullName evidence="4">Dynein regulatory complex protein 10</fullName>
    </recommendedName>
</protein>
<keyword evidence="9" id="KW-0966">Cell projection</keyword>
<feature type="region of interest" description="Disordered" evidence="10">
    <location>
        <begin position="351"/>
        <end position="370"/>
    </location>
</feature>
<name>A0A5N4AA39_PHOPY</name>
<organism evidence="11 12">
    <name type="scientific">Photinus pyralis</name>
    <name type="common">Common eastern firefly</name>
    <name type="synonym">Lampyris pyralis</name>
    <dbReference type="NCBI Taxonomy" id="7054"/>
    <lineage>
        <taxon>Eukaryota</taxon>
        <taxon>Metazoa</taxon>
        <taxon>Ecdysozoa</taxon>
        <taxon>Arthropoda</taxon>
        <taxon>Hexapoda</taxon>
        <taxon>Insecta</taxon>
        <taxon>Pterygota</taxon>
        <taxon>Neoptera</taxon>
        <taxon>Endopterygota</taxon>
        <taxon>Coleoptera</taxon>
        <taxon>Polyphaga</taxon>
        <taxon>Elateriformia</taxon>
        <taxon>Elateroidea</taxon>
        <taxon>Lampyridae</taxon>
        <taxon>Lampyrinae</taxon>
        <taxon>Photinus</taxon>
    </lineage>
</organism>